<accession>A0AC60Q802</accession>
<reference evidence="1 2" key="1">
    <citation type="journal article" date="2020" name="Cell">
        <title>Large-Scale Comparative Analyses of Tick Genomes Elucidate Their Genetic Diversity and Vector Capacities.</title>
        <authorList>
            <consortium name="Tick Genome and Microbiome Consortium (TIGMIC)"/>
            <person name="Jia N."/>
            <person name="Wang J."/>
            <person name="Shi W."/>
            <person name="Du L."/>
            <person name="Sun Y."/>
            <person name="Zhan W."/>
            <person name="Jiang J.F."/>
            <person name="Wang Q."/>
            <person name="Zhang B."/>
            <person name="Ji P."/>
            <person name="Bell-Sakyi L."/>
            <person name="Cui X.M."/>
            <person name="Yuan T.T."/>
            <person name="Jiang B.G."/>
            <person name="Yang W.F."/>
            <person name="Lam T.T."/>
            <person name="Chang Q.C."/>
            <person name="Ding S.J."/>
            <person name="Wang X.J."/>
            <person name="Zhu J.G."/>
            <person name="Ruan X.D."/>
            <person name="Zhao L."/>
            <person name="Wei J.T."/>
            <person name="Ye R.Z."/>
            <person name="Que T.C."/>
            <person name="Du C.H."/>
            <person name="Zhou Y.H."/>
            <person name="Cheng J.X."/>
            <person name="Dai P.F."/>
            <person name="Guo W.B."/>
            <person name="Han X.H."/>
            <person name="Huang E.J."/>
            <person name="Li L.F."/>
            <person name="Wei W."/>
            <person name="Gao Y.C."/>
            <person name="Liu J.Z."/>
            <person name="Shao H.Z."/>
            <person name="Wang X."/>
            <person name="Wang C.C."/>
            <person name="Yang T.C."/>
            <person name="Huo Q.B."/>
            <person name="Li W."/>
            <person name="Chen H.Y."/>
            <person name="Chen S.E."/>
            <person name="Zhou L.G."/>
            <person name="Ni X.B."/>
            <person name="Tian J.H."/>
            <person name="Sheng Y."/>
            <person name="Liu T."/>
            <person name="Pan Y.S."/>
            <person name="Xia L.Y."/>
            <person name="Li J."/>
            <person name="Zhao F."/>
            <person name="Cao W.C."/>
        </authorList>
    </citation>
    <scope>NUCLEOTIDE SEQUENCE [LARGE SCALE GENOMIC DNA]</scope>
    <source>
        <strain evidence="1">Iper-2018</strain>
    </source>
</reference>
<name>A0AC60Q802_IXOPE</name>
<gene>
    <name evidence="1" type="ORF">HPB47_023474</name>
</gene>
<protein>
    <submittedName>
        <fullName evidence="1">Uncharacterized protein</fullName>
    </submittedName>
</protein>
<keyword evidence="2" id="KW-1185">Reference proteome</keyword>
<proteinExistence type="predicted"/>
<organism evidence="1 2">
    <name type="scientific">Ixodes persulcatus</name>
    <name type="common">Taiga tick</name>
    <dbReference type="NCBI Taxonomy" id="34615"/>
    <lineage>
        <taxon>Eukaryota</taxon>
        <taxon>Metazoa</taxon>
        <taxon>Ecdysozoa</taxon>
        <taxon>Arthropoda</taxon>
        <taxon>Chelicerata</taxon>
        <taxon>Arachnida</taxon>
        <taxon>Acari</taxon>
        <taxon>Parasitiformes</taxon>
        <taxon>Ixodida</taxon>
        <taxon>Ixodoidea</taxon>
        <taxon>Ixodidae</taxon>
        <taxon>Ixodinae</taxon>
        <taxon>Ixodes</taxon>
    </lineage>
</organism>
<dbReference type="Proteomes" id="UP000805193">
    <property type="component" value="Unassembled WGS sequence"/>
</dbReference>
<comment type="caution">
    <text evidence="1">The sequence shown here is derived from an EMBL/GenBank/DDBJ whole genome shotgun (WGS) entry which is preliminary data.</text>
</comment>
<sequence>MLPPLQRVYESNWHTTDSAHLLPGWAFAPLGKPALVLLTGASPTNTLRLLRLMNVQVICSKTFFNYQPAILVPAVEQVWMDEQGKLLEELHDQPLDLAGDGRCDSPGYCAKYLTYSLHVPGVKKILHFEQVQVGELVAVTKPYRNGIVHWLEISGAESFPVGIECNFFFKL</sequence>
<evidence type="ECO:0000313" key="2">
    <source>
        <dbReference type="Proteomes" id="UP000805193"/>
    </source>
</evidence>
<evidence type="ECO:0000313" key="1">
    <source>
        <dbReference type="EMBL" id="KAG0429604.1"/>
    </source>
</evidence>
<dbReference type="EMBL" id="JABSTQ010009397">
    <property type="protein sequence ID" value="KAG0429604.1"/>
    <property type="molecule type" value="Genomic_DNA"/>
</dbReference>